<name>A0A4P9ZQX1_9FUNG</name>
<feature type="compositionally biased region" description="Polar residues" evidence="1">
    <location>
        <begin position="69"/>
        <end position="79"/>
    </location>
</feature>
<dbReference type="AlphaFoldDB" id="A0A4P9ZQX1"/>
<accession>A0A4P9ZQX1</accession>
<evidence type="ECO:0000313" key="2">
    <source>
        <dbReference type="EMBL" id="RKP35538.1"/>
    </source>
</evidence>
<proteinExistence type="predicted"/>
<protein>
    <submittedName>
        <fullName evidence="2">Uncharacterized protein</fullName>
    </submittedName>
</protein>
<reference evidence="3" key="1">
    <citation type="journal article" date="2018" name="Nat. Microbiol.">
        <title>Leveraging single-cell genomics to expand the fungal tree of life.</title>
        <authorList>
            <person name="Ahrendt S.R."/>
            <person name="Quandt C.A."/>
            <person name="Ciobanu D."/>
            <person name="Clum A."/>
            <person name="Salamov A."/>
            <person name="Andreopoulos B."/>
            <person name="Cheng J.F."/>
            <person name="Woyke T."/>
            <person name="Pelin A."/>
            <person name="Henrissat B."/>
            <person name="Reynolds N.K."/>
            <person name="Benny G.L."/>
            <person name="Smith M.E."/>
            <person name="James T.Y."/>
            <person name="Grigoriev I.V."/>
        </authorList>
    </citation>
    <scope>NUCLEOTIDE SEQUENCE [LARGE SCALE GENOMIC DNA]</scope>
    <source>
        <strain evidence="3">RSA 468</strain>
    </source>
</reference>
<organism evidence="2 3">
    <name type="scientific">Dimargaris cristalligena</name>
    <dbReference type="NCBI Taxonomy" id="215637"/>
    <lineage>
        <taxon>Eukaryota</taxon>
        <taxon>Fungi</taxon>
        <taxon>Fungi incertae sedis</taxon>
        <taxon>Zoopagomycota</taxon>
        <taxon>Kickxellomycotina</taxon>
        <taxon>Dimargaritomycetes</taxon>
        <taxon>Dimargaritales</taxon>
        <taxon>Dimargaritaceae</taxon>
        <taxon>Dimargaris</taxon>
    </lineage>
</organism>
<gene>
    <name evidence="2" type="ORF">BJ085DRAFT_40723</name>
</gene>
<evidence type="ECO:0000313" key="3">
    <source>
        <dbReference type="Proteomes" id="UP000268162"/>
    </source>
</evidence>
<evidence type="ECO:0000256" key="1">
    <source>
        <dbReference type="SAM" id="MobiDB-lite"/>
    </source>
</evidence>
<feature type="region of interest" description="Disordered" evidence="1">
    <location>
        <begin position="67"/>
        <end position="88"/>
    </location>
</feature>
<sequence length="585" mass="62577">MTNQAKLERPSSLTQITNSTPVFQLVQVPYSAQGDGSDLPGRKHPYLATLMPVSAVAPTVVHAHMRLGTATSPSENPTSALHCGKRRRGPLPGQLEVARSVQDLLLVATQNSGVEMFKVGHFASLQSWTFPARTCLAAPPRYFVHYQTLGAQEAAEADRDSSANIPRIPLPDNPRAPGLVDHPAHWVYAVIQASEDSDPAWAGREVWVWDGSVDRRQSAALELPSATTESTTPKPLAYRVGQRYPVEAKKSNALAPEKVAKPASAAIAVQVPKAKAAEPSAASAPATADTSASLRPPAFAQRFVVQSDYTVQALHTTSSLHGHIALVYQNGLVDLLAADLGTTLATYRLAEDQPAASSTEIHVIWSAVVDLQDAETTLQCPWTQNTDTTALWQLVQTITHPGAQPTLALRFFLIGDADPTEADAKPVGPTITLIGECPIPSTPKSAEVAGSVLPLGVSLAQDGSLLHILDAAGVWSNYRLKFDEHLIGKLRAIPGNPVPLNHLSPWQQRARLLTTARDDPDRQSKPLQIYPACLDSRQVIALPGGYTAIIGEVPSTVPVQATPSDESPADALSISPKTYRTYSLT</sequence>
<dbReference type="EMBL" id="ML002845">
    <property type="protein sequence ID" value="RKP35538.1"/>
    <property type="molecule type" value="Genomic_DNA"/>
</dbReference>
<keyword evidence="3" id="KW-1185">Reference proteome</keyword>
<feature type="non-terminal residue" evidence="2">
    <location>
        <position position="585"/>
    </location>
</feature>
<dbReference type="Proteomes" id="UP000268162">
    <property type="component" value="Unassembled WGS sequence"/>
</dbReference>